<evidence type="ECO:0000313" key="6">
    <source>
        <dbReference type="EMBL" id="PAV84850.1"/>
    </source>
</evidence>
<dbReference type="Proteomes" id="UP000218231">
    <property type="component" value="Unassembled WGS sequence"/>
</dbReference>
<evidence type="ECO:0000256" key="5">
    <source>
        <dbReference type="SAM" id="MobiDB-lite"/>
    </source>
</evidence>
<evidence type="ECO:0000256" key="4">
    <source>
        <dbReference type="ARBA" id="ARBA00022552"/>
    </source>
</evidence>
<feature type="region of interest" description="Disordered" evidence="5">
    <location>
        <begin position="269"/>
        <end position="334"/>
    </location>
</feature>
<dbReference type="STRING" id="2018661.A0A2A2LFD2"/>
<accession>A0A2A2LFD2</accession>
<keyword evidence="7" id="KW-1185">Reference proteome</keyword>
<dbReference type="OrthoDB" id="263560at2759"/>
<dbReference type="GO" id="GO:0006364">
    <property type="term" value="P:rRNA processing"/>
    <property type="evidence" value="ECO:0007669"/>
    <property type="project" value="UniProtKB-KW"/>
</dbReference>
<organism evidence="6 7">
    <name type="scientific">Diploscapter pachys</name>
    <dbReference type="NCBI Taxonomy" id="2018661"/>
    <lineage>
        <taxon>Eukaryota</taxon>
        <taxon>Metazoa</taxon>
        <taxon>Ecdysozoa</taxon>
        <taxon>Nematoda</taxon>
        <taxon>Chromadorea</taxon>
        <taxon>Rhabditida</taxon>
        <taxon>Rhabditina</taxon>
        <taxon>Rhabditomorpha</taxon>
        <taxon>Rhabditoidea</taxon>
        <taxon>Rhabditidae</taxon>
        <taxon>Diploscapter</taxon>
    </lineage>
</organism>
<comment type="function">
    <text evidence="1">May be involved in 20S pre-rRNA processing.</text>
</comment>
<comment type="caution">
    <text evidence="6">The sequence shown here is derived from an EMBL/GenBank/DDBJ whole genome shotgun (WGS) entry which is preliminary data.</text>
</comment>
<comment type="similarity">
    <text evidence="2">Belongs to the TSR2 family.</text>
</comment>
<protein>
    <recommendedName>
        <fullName evidence="3">Pre-rRNA-processing protein TSR2 homolog</fullName>
    </recommendedName>
</protein>
<dbReference type="Pfam" id="PF10273">
    <property type="entry name" value="WGG"/>
    <property type="match status" value="1"/>
</dbReference>
<dbReference type="EMBL" id="LIAE01006816">
    <property type="protein sequence ID" value="PAV84850.1"/>
    <property type="molecule type" value="Genomic_DNA"/>
</dbReference>
<keyword evidence="4" id="KW-0698">rRNA processing</keyword>
<evidence type="ECO:0000256" key="3">
    <source>
        <dbReference type="ARBA" id="ARBA00017551"/>
    </source>
</evidence>
<proteinExistence type="inferred from homology"/>
<dbReference type="InterPro" id="IPR019398">
    <property type="entry name" value="Pre-rRNA_process_TSR2"/>
</dbReference>
<name>A0A2A2LFD2_9BILA</name>
<reference evidence="6 7" key="1">
    <citation type="journal article" date="2017" name="Curr. Biol.">
        <title>Genome architecture and evolution of a unichromosomal asexual nematode.</title>
        <authorList>
            <person name="Fradin H."/>
            <person name="Zegar C."/>
            <person name="Gutwein M."/>
            <person name="Lucas J."/>
            <person name="Kovtun M."/>
            <person name="Corcoran D."/>
            <person name="Baugh L.R."/>
            <person name="Kiontke K."/>
            <person name="Gunsalus K."/>
            <person name="Fitch D.H."/>
            <person name="Piano F."/>
        </authorList>
    </citation>
    <scope>NUCLEOTIDE SEQUENCE [LARGE SCALE GENOMIC DNA]</scope>
    <source>
        <strain evidence="6">PF1309</strain>
    </source>
</reference>
<dbReference type="PANTHER" id="PTHR21250">
    <property type="entry name" value="PRE-RRNA-PROCESSING PROTEIN TSR2 HOMOLOG"/>
    <property type="match status" value="1"/>
</dbReference>
<feature type="compositionally biased region" description="Acidic residues" evidence="5">
    <location>
        <begin position="279"/>
        <end position="308"/>
    </location>
</feature>
<evidence type="ECO:0000313" key="7">
    <source>
        <dbReference type="Proteomes" id="UP000218231"/>
    </source>
</evidence>
<evidence type="ECO:0000256" key="2">
    <source>
        <dbReference type="ARBA" id="ARBA00006524"/>
    </source>
</evidence>
<dbReference type="AlphaFoldDB" id="A0A2A2LFD2"/>
<sequence length="334" mass="38821">MVNLIIHKLSREQINFFISGDASTQEEFLDDLRTRIDLSVYAALDQVRVEDHGYFLNAPNPSTHTPRPNHRKKRVERMDWKKLFRNVAAMDERQENEFHAQAEELGRRELLSPLQTKQFCLHFPPPSSHSKRVFLAHRSIRLPISHFVMNSVNEQEWKSVVQRVLEVWSGYQLALEHASGGDDTRQKHEWLVDVLSEHVLVTRGLKNDDLETWLSSILYEDFNLVLEDDSVYQTACFLLEAFGYTKNKDVARLQQLLNSLPSKETVELAKRQSQAEMQGDSDEEMDGMEGIEEDDQDSDEGIEDGNEESEPRSTRQRQPRTTTDEDGWTTVHRR</sequence>
<evidence type="ECO:0000256" key="1">
    <source>
        <dbReference type="ARBA" id="ARBA00002210"/>
    </source>
</evidence>
<gene>
    <name evidence="6" type="ORF">WR25_10090</name>
</gene>